<gene>
    <name evidence="1" type="ORF">GCM10007924_22570</name>
</gene>
<reference evidence="1" key="2">
    <citation type="submission" date="2023-01" db="EMBL/GenBank/DDBJ databases">
        <title>Draft genome sequence of Sneathiella chinensis strain NBRC 103408.</title>
        <authorList>
            <person name="Sun Q."/>
            <person name="Mori K."/>
        </authorList>
    </citation>
    <scope>NUCLEOTIDE SEQUENCE</scope>
    <source>
        <strain evidence="1">NBRC 103408</strain>
    </source>
</reference>
<dbReference type="InterPro" id="IPR018642">
    <property type="entry name" value="DUF2066"/>
</dbReference>
<dbReference type="EMBL" id="BSNF01000008">
    <property type="protein sequence ID" value="GLQ07036.1"/>
    <property type="molecule type" value="Genomic_DNA"/>
</dbReference>
<proteinExistence type="predicted"/>
<dbReference type="Proteomes" id="UP001161409">
    <property type="component" value="Unassembled WGS sequence"/>
</dbReference>
<comment type="caution">
    <text evidence="1">The sequence shown here is derived from an EMBL/GenBank/DDBJ whole genome shotgun (WGS) entry which is preliminary data.</text>
</comment>
<name>A0ABQ5U5J6_9PROT</name>
<sequence>MSIKPTLAAQNNLYTIRGISVDVTAGSASEARSVALQQGQKRAFEALLRKVTPKSHHDTLPSIADSEITGMVAGIQVANEKTSATRYLADLTFEFRREQVVPILKLNSLPYSETISKPLIVLPVFNSEGGRNLWDEPNPWRDEWLAVFEGGEKPEGSLQRQDDWVQTRLQPVVVPAGTLEDIQAISAEQAVALDPAALEELQSFYNAKGVLVALATLTVDGGVRRLDVSYQRSDVFTTAVIESFTGGDEDRDVFRAAIFDVVGTLQEDWKDQTVLDTSIENRIAVSSRIESLNDWLDIQSRAREIPAIQEIMVREVSVGQAFWEISFVGQLEQLQGALAQRDLVLENINGFWALEKKAN</sequence>
<evidence type="ECO:0000313" key="2">
    <source>
        <dbReference type="Proteomes" id="UP001161409"/>
    </source>
</evidence>
<organism evidence="1 2">
    <name type="scientific">Sneathiella chinensis</name>
    <dbReference type="NCBI Taxonomy" id="349750"/>
    <lineage>
        <taxon>Bacteria</taxon>
        <taxon>Pseudomonadati</taxon>
        <taxon>Pseudomonadota</taxon>
        <taxon>Alphaproteobacteria</taxon>
        <taxon>Sneathiellales</taxon>
        <taxon>Sneathiellaceae</taxon>
        <taxon>Sneathiella</taxon>
    </lineage>
</organism>
<reference evidence="1" key="1">
    <citation type="journal article" date="2014" name="Int. J. Syst. Evol. Microbiol.">
        <title>Complete genome of a new Firmicutes species belonging to the dominant human colonic microbiota ('Ruminococcus bicirculans') reveals two chromosomes and a selective capacity to utilize plant glucans.</title>
        <authorList>
            <consortium name="NISC Comparative Sequencing Program"/>
            <person name="Wegmann U."/>
            <person name="Louis P."/>
            <person name="Goesmann A."/>
            <person name="Henrissat B."/>
            <person name="Duncan S.H."/>
            <person name="Flint H.J."/>
        </authorList>
    </citation>
    <scope>NUCLEOTIDE SEQUENCE</scope>
    <source>
        <strain evidence="1">NBRC 103408</strain>
    </source>
</reference>
<protein>
    <recommendedName>
        <fullName evidence="3">DUF2066 domain-containing protein</fullName>
    </recommendedName>
</protein>
<dbReference type="RefSeq" id="WP_169561121.1">
    <property type="nucleotide sequence ID" value="NZ_BSNF01000008.1"/>
</dbReference>
<accession>A0ABQ5U5J6</accession>
<evidence type="ECO:0000313" key="1">
    <source>
        <dbReference type="EMBL" id="GLQ07036.1"/>
    </source>
</evidence>
<evidence type="ECO:0008006" key="3">
    <source>
        <dbReference type="Google" id="ProtNLM"/>
    </source>
</evidence>
<keyword evidence="2" id="KW-1185">Reference proteome</keyword>
<dbReference type="Pfam" id="PF09839">
    <property type="entry name" value="DUF2066"/>
    <property type="match status" value="1"/>
</dbReference>